<keyword evidence="6 12" id="KW-0808">Transferase</keyword>
<keyword evidence="4 12" id="KW-0032">Aminotransferase</keyword>
<dbReference type="Gene3D" id="3.90.1150.10">
    <property type="entry name" value="Aspartate Aminotransferase, domain 1"/>
    <property type="match status" value="1"/>
</dbReference>
<dbReference type="InterPro" id="IPR022278">
    <property type="entry name" value="Pser_aminoTfrase"/>
</dbReference>
<evidence type="ECO:0000256" key="12">
    <source>
        <dbReference type="RuleBase" id="RU004505"/>
    </source>
</evidence>
<dbReference type="SUPFAM" id="SSF53383">
    <property type="entry name" value="PLP-dependent transferases"/>
    <property type="match status" value="1"/>
</dbReference>
<evidence type="ECO:0000256" key="8">
    <source>
        <dbReference type="ARBA" id="ARBA00023299"/>
    </source>
</evidence>
<accession>A0A8J2HL38</accession>
<dbReference type="HAMAP" id="MF_00160">
    <property type="entry name" value="SerC_aminotrans_5"/>
    <property type="match status" value="1"/>
</dbReference>
<name>A0A8J2HL38_COTCN</name>
<dbReference type="GO" id="GO:0006564">
    <property type="term" value="P:L-serine biosynthetic process"/>
    <property type="evidence" value="ECO:0007669"/>
    <property type="project" value="UniProtKB-KW"/>
</dbReference>
<dbReference type="Pfam" id="PF00266">
    <property type="entry name" value="Aminotran_5"/>
    <property type="match status" value="1"/>
</dbReference>
<dbReference type="NCBIfam" id="TIGR01364">
    <property type="entry name" value="serC_1"/>
    <property type="match status" value="1"/>
</dbReference>
<dbReference type="InterPro" id="IPR015424">
    <property type="entry name" value="PyrdxlP-dep_Trfase"/>
</dbReference>
<dbReference type="OrthoDB" id="1703350at2759"/>
<evidence type="ECO:0000256" key="10">
    <source>
        <dbReference type="ARBA" id="ARBA00049007"/>
    </source>
</evidence>
<dbReference type="EMBL" id="CAJNRD030001124">
    <property type="protein sequence ID" value="CAG5106032.1"/>
    <property type="molecule type" value="Genomic_DNA"/>
</dbReference>
<keyword evidence="7" id="KW-0663">Pyridoxal phosphate</keyword>
<keyword evidence="8 12" id="KW-0718">Serine biosynthesis</keyword>
<evidence type="ECO:0000256" key="3">
    <source>
        <dbReference type="ARBA" id="ARBA00006904"/>
    </source>
</evidence>
<evidence type="ECO:0000256" key="4">
    <source>
        <dbReference type="ARBA" id="ARBA00022576"/>
    </source>
</evidence>
<comment type="caution">
    <text evidence="14">The sequence shown here is derived from an EMBL/GenBank/DDBJ whole genome shotgun (WGS) entry which is preliminary data.</text>
</comment>
<evidence type="ECO:0000313" key="14">
    <source>
        <dbReference type="EMBL" id="CAG5106032.1"/>
    </source>
</evidence>
<dbReference type="InterPro" id="IPR015422">
    <property type="entry name" value="PyrdxlP-dep_Trfase_small"/>
</dbReference>
<dbReference type="GO" id="GO:0005737">
    <property type="term" value="C:cytoplasm"/>
    <property type="evidence" value="ECO:0007669"/>
    <property type="project" value="TreeGrafter"/>
</dbReference>
<comment type="cofactor">
    <cofactor evidence="1 11">
        <name>pyridoxal 5'-phosphate</name>
        <dbReference type="ChEBI" id="CHEBI:597326"/>
    </cofactor>
</comment>
<reference evidence="14" key="1">
    <citation type="submission" date="2021-04" db="EMBL/GenBank/DDBJ databases">
        <authorList>
            <person name="Chebbi M.A.C M."/>
        </authorList>
    </citation>
    <scope>NUCLEOTIDE SEQUENCE</scope>
</reference>
<dbReference type="CDD" id="cd00611">
    <property type="entry name" value="PSAT_like"/>
    <property type="match status" value="1"/>
</dbReference>
<dbReference type="GO" id="GO:0004648">
    <property type="term" value="F:O-phospho-L-serine:2-oxoglutarate aminotransferase activity"/>
    <property type="evidence" value="ECO:0007669"/>
    <property type="project" value="UniProtKB-EC"/>
</dbReference>
<gene>
    <name evidence="14" type="ORF">HICCMSTLAB_LOCUS12063</name>
</gene>
<dbReference type="InterPro" id="IPR000192">
    <property type="entry name" value="Aminotrans_V_dom"/>
</dbReference>
<evidence type="ECO:0000256" key="2">
    <source>
        <dbReference type="ARBA" id="ARBA00005099"/>
    </source>
</evidence>
<dbReference type="EC" id="2.6.1.52" evidence="12"/>
<dbReference type="FunFam" id="3.40.640.10:FF:000010">
    <property type="entry name" value="Phosphoserine aminotransferase"/>
    <property type="match status" value="1"/>
</dbReference>
<dbReference type="PROSITE" id="PS00595">
    <property type="entry name" value="AA_TRANSFER_CLASS_5"/>
    <property type="match status" value="1"/>
</dbReference>
<dbReference type="AlphaFoldDB" id="A0A8J2HL38"/>
<dbReference type="NCBIfam" id="NF003764">
    <property type="entry name" value="PRK05355.1"/>
    <property type="match status" value="1"/>
</dbReference>
<evidence type="ECO:0000313" key="15">
    <source>
        <dbReference type="Proteomes" id="UP000786811"/>
    </source>
</evidence>
<dbReference type="PANTHER" id="PTHR43247">
    <property type="entry name" value="PHOSPHOSERINE AMINOTRANSFERASE"/>
    <property type="match status" value="1"/>
</dbReference>
<evidence type="ECO:0000256" key="9">
    <source>
        <dbReference type="ARBA" id="ARBA00047630"/>
    </source>
</evidence>
<evidence type="ECO:0000256" key="7">
    <source>
        <dbReference type="ARBA" id="ARBA00022898"/>
    </source>
</evidence>
<dbReference type="Proteomes" id="UP000786811">
    <property type="component" value="Unassembled WGS sequence"/>
</dbReference>
<protein>
    <recommendedName>
        <fullName evidence="12">Phosphoserine aminotransferase</fullName>
        <ecNumber evidence="12">2.6.1.52</ecNumber>
    </recommendedName>
</protein>
<dbReference type="UniPathway" id="UPA00135">
    <property type="reaction ID" value="UER00197"/>
</dbReference>
<dbReference type="UniPathway" id="UPA00244">
    <property type="reaction ID" value="UER00311"/>
</dbReference>
<dbReference type="Gene3D" id="3.40.640.10">
    <property type="entry name" value="Type I PLP-dependent aspartate aminotransferase-like (Major domain)"/>
    <property type="match status" value="1"/>
</dbReference>
<evidence type="ECO:0000259" key="13">
    <source>
        <dbReference type="Pfam" id="PF00266"/>
    </source>
</evidence>
<comment type="catalytic activity">
    <reaction evidence="10 12">
        <text>O-phospho-L-serine + 2-oxoglutarate = 3-phosphooxypyruvate + L-glutamate</text>
        <dbReference type="Rhea" id="RHEA:14329"/>
        <dbReference type="ChEBI" id="CHEBI:16810"/>
        <dbReference type="ChEBI" id="CHEBI:18110"/>
        <dbReference type="ChEBI" id="CHEBI:29985"/>
        <dbReference type="ChEBI" id="CHEBI:57524"/>
        <dbReference type="EC" id="2.6.1.52"/>
    </reaction>
</comment>
<dbReference type="InterPro" id="IPR015421">
    <property type="entry name" value="PyrdxlP-dep_Trfase_major"/>
</dbReference>
<keyword evidence="15" id="KW-1185">Reference proteome</keyword>
<dbReference type="PANTHER" id="PTHR43247:SF1">
    <property type="entry name" value="PHOSPHOSERINE AMINOTRANSFERASE"/>
    <property type="match status" value="1"/>
</dbReference>
<dbReference type="FunFam" id="3.90.1150.10:FF:000006">
    <property type="entry name" value="Phosphoserine aminotransferase"/>
    <property type="match status" value="1"/>
</dbReference>
<feature type="domain" description="Aminotransferase class V" evidence="13">
    <location>
        <begin position="10"/>
        <end position="355"/>
    </location>
</feature>
<comment type="similarity">
    <text evidence="3">Belongs to the class-V pyridoxal-phosphate-dependent aminotransferase family. SerC subfamily.</text>
</comment>
<proteinExistence type="inferred from homology"/>
<evidence type="ECO:0000256" key="11">
    <source>
        <dbReference type="RuleBase" id="RU004504"/>
    </source>
</evidence>
<evidence type="ECO:0000256" key="6">
    <source>
        <dbReference type="ARBA" id="ARBA00022679"/>
    </source>
</evidence>
<evidence type="ECO:0000256" key="5">
    <source>
        <dbReference type="ARBA" id="ARBA00022605"/>
    </source>
</evidence>
<comment type="catalytic activity">
    <reaction evidence="9">
        <text>4-(phosphooxy)-L-threonine + 2-oxoglutarate = (R)-3-hydroxy-2-oxo-4-phosphooxybutanoate + L-glutamate</text>
        <dbReference type="Rhea" id="RHEA:16573"/>
        <dbReference type="ChEBI" id="CHEBI:16810"/>
        <dbReference type="ChEBI" id="CHEBI:29985"/>
        <dbReference type="ChEBI" id="CHEBI:58452"/>
        <dbReference type="ChEBI" id="CHEBI:58538"/>
        <dbReference type="EC" id="2.6.1.52"/>
    </reaction>
</comment>
<organism evidence="14 15">
    <name type="scientific">Cotesia congregata</name>
    <name type="common">Parasitoid wasp</name>
    <name type="synonym">Apanteles congregatus</name>
    <dbReference type="NCBI Taxonomy" id="51543"/>
    <lineage>
        <taxon>Eukaryota</taxon>
        <taxon>Metazoa</taxon>
        <taxon>Ecdysozoa</taxon>
        <taxon>Arthropoda</taxon>
        <taxon>Hexapoda</taxon>
        <taxon>Insecta</taxon>
        <taxon>Pterygota</taxon>
        <taxon>Neoptera</taxon>
        <taxon>Endopterygota</taxon>
        <taxon>Hymenoptera</taxon>
        <taxon>Apocrita</taxon>
        <taxon>Ichneumonoidea</taxon>
        <taxon>Braconidae</taxon>
        <taxon>Microgastrinae</taxon>
        <taxon>Cotesia</taxon>
    </lineage>
</organism>
<dbReference type="InterPro" id="IPR020578">
    <property type="entry name" value="Aminotrans_V_PyrdxlP_BS"/>
</dbReference>
<comment type="pathway">
    <text evidence="2 12">Amino-acid biosynthesis; L-serine biosynthesis; L-serine from 3-phospho-D-glycerate: step 2/3.</text>
</comment>
<evidence type="ECO:0000256" key="1">
    <source>
        <dbReference type="ARBA" id="ARBA00001933"/>
    </source>
</evidence>
<sequence length="368" mass="40636">MTQNQKKVVMNFGAGPGKLPAEVLKEVQDELMDFGNTGISILELSHRSGDYAKVNQNAQDRLRELLDIPSNYKILFMQGGGTGLFAAVPLNLMGKTGTADYFVTGSWSSKAAKEAEKYGKVNIVHPKMSKYTGIPDVSTWKLDPNASYLYYCANETIHGVEFDFVPETNGVPIVADMSSNILTRKFDVSKFGVIYAGAQKNFGPSGVTVVIVREDLLGNPMTICPSVLDFTVVAQNNSIYNTPPTFQIYFIEHVFEWIKRNGGVKGMEELAIKKSGLIYDVIKGSNGFYSCPIEPKARSRMNLPFRIGNNNEDLEKEFLAGASKLGMLQLKGHRSVGGIRASLYNAVTFEEAQALADYMKEFYKTHGQ</sequence>
<keyword evidence="5 12" id="KW-0028">Amino-acid biosynthesis</keyword>
<dbReference type="PIRSF" id="PIRSF000525">
    <property type="entry name" value="SerC"/>
    <property type="match status" value="1"/>
</dbReference>
<dbReference type="GO" id="GO:0030170">
    <property type="term" value="F:pyridoxal phosphate binding"/>
    <property type="evidence" value="ECO:0007669"/>
    <property type="project" value="TreeGrafter"/>
</dbReference>